<dbReference type="AlphaFoldDB" id="A0A933LQ28"/>
<dbReference type="Proteomes" id="UP000772181">
    <property type="component" value="Unassembled WGS sequence"/>
</dbReference>
<name>A0A933LQ28_UNCTE</name>
<dbReference type="FunFam" id="1.20.1270.10:FF:000001">
    <property type="entry name" value="Molecular chaperone DnaK"/>
    <property type="match status" value="1"/>
</dbReference>
<dbReference type="PROSITE" id="PS00329">
    <property type="entry name" value="HSP70_2"/>
    <property type="match status" value="1"/>
</dbReference>
<dbReference type="Pfam" id="PF00012">
    <property type="entry name" value="HSP70"/>
    <property type="match status" value="1"/>
</dbReference>
<dbReference type="FunFam" id="3.90.640.10:FF:000003">
    <property type="entry name" value="Molecular chaperone DnaK"/>
    <property type="match status" value="1"/>
</dbReference>
<keyword evidence="10" id="KW-0175">Coiled coil</keyword>
<feature type="region of interest" description="Disordered" evidence="11">
    <location>
        <begin position="596"/>
        <end position="645"/>
    </location>
</feature>
<dbReference type="InterPro" id="IPR043129">
    <property type="entry name" value="ATPase_NBD"/>
</dbReference>
<keyword evidence="7 8" id="KW-0143">Chaperone</keyword>
<dbReference type="PROSITE" id="PS01036">
    <property type="entry name" value="HSP70_3"/>
    <property type="match status" value="1"/>
</dbReference>
<dbReference type="FunFam" id="3.30.420.40:FF:000004">
    <property type="entry name" value="Molecular chaperone DnaK"/>
    <property type="match status" value="1"/>
</dbReference>
<dbReference type="NCBIfam" id="NF003520">
    <property type="entry name" value="PRK05183.1"/>
    <property type="match status" value="1"/>
</dbReference>
<comment type="function">
    <text evidence="8">Acts as a chaperone.</text>
</comment>
<dbReference type="InterPro" id="IPR013126">
    <property type="entry name" value="Hsp_70_fam"/>
</dbReference>
<dbReference type="PROSITE" id="PS00297">
    <property type="entry name" value="HSP70_1"/>
    <property type="match status" value="1"/>
</dbReference>
<comment type="caution">
    <text evidence="12">The sequence shown here is derived from an EMBL/GenBank/DDBJ whole genome shotgun (WGS) entry which is preliminary data.</text>
</comment>
<comment type="induction">
    <text evidence="8">By stress conditions e.g. heat shock.</text>
</comment>
<dbReference type="Gene3D" id="1.20.1270.10">
    <property type="match status" value="1"/>
</dbReference>
<dbReference type="Gene3D" id="2.60.34.10">
    <property type="entry name" value="Substrate Binding Domain Of DNAk, Chain A, domain 1"/>
    <property type="match status" value="1"/>
</dbReference>
<accession>A0A933LQ28</accession>
<dbReference type="FunFam" id="2.60.34.10:FF:000014">
    <property type="entry name" value="Chaperone protein DnaK HSP70"/>
    <property type="match status" value="1"/>
</dbReference>
<dbReference type="NCBIfam" id="NF001413">
    <property type="entry name" value="PRK00290.1"/>
    <property type="match status" value="1"/>
</dbReference>
<keyword evidence="6 8" id="KW-0346">Stress response</keyword>
<evidence type="ECO:0000313" key="12">
    <source>
        <dbReference type="EMBL" id="MBI4594916.1"/>
    </source>
</evidence>
<evidence type="ECO:0000256" key="4">
    <source>
        <dbReference type="ARBA" id="ARBA00022741"/>
    </source>
</evidence>
<feature type="compositionally biased region" description="Gly residues" evidence="11">
    <location>
        <begin position="602"/>
        <end position="623"/>
    </location>
</feature>
<evidence type="ECO:0000256" key="2">
    <source>
        <dbReference type="ARBA" id="ARBA00014415"/>
    </source>
</evidence>
<keyword evidence="3 8" id="KW-0597">Phosphoprotein</keyword>
<protein>
    <recommendedName>
        <fullName evidence="2 8">Chaperone protein DnaK</fullName>
    </recommendedName>
    <alternativeName>
        <fullName evidence="8">HSP70</fullName>
    </alternativeName>
    <alternativeName>
        <fullName evidence="8">Heat shock 70 kDa protein</fullName>
    </alternativeName>
    <alternativeName>
        <fullName evidence="8">Heat shock protein 70</fullName>
    </alternativeName>
</protein>
<evidence type="ECO:0000256" key="6">
    <source>
        <dbReference type="ARBA" id="ARBA00023016"/>
    </source>
</evidence>
<dbReference type="InterPro" id="IPR018181">
    <property type="entry name" value="Heat_shock_70_CS"/>
</dbReference>
<evidence type="ECO:0000256" key="10">
    <source>
        <dbReference type="SAM" id="Coils"/>
    </source>
</evidence>
<keyword evidence="4 8" id="KW-0547">Nucleotide-binding</keyword>
<feature type="coiled-coil region" evidence="10">
    <location>
        <begin position="502"/>
        <end position="529"/>
    </location>
</feature>
<evidence type="ECO:0000256" key="8">
    <source>
        <dbReference type="HAMAP-Rule" id="MF_00332"/>
    </source>
</evidence>
<evidence type="ECO:0000256" key="11">
    <source>
        <dbReference type="SAM" id="MobiDB-lite"/>
    </source>
</evidence>
<proteinExistence type="evidence at transcript level"/>
<feature type="modified residue" description="Phosphothreonine; by autocatalysis" evidence="8">
    <location>
        <position position="196"/>
    </location>
</feature>
<dbReference type="InterPro" id="IPR012725">
    <property type="entry name" value="Chaperone_DnaK"/>
</dbReference>
<dbReference type="SUPFAM" id="SSF100934">
    <property type="entry name" value="Heat shock protein 70kD (HSP70), C-terminal subdomain"/>
    <property type="match status" value="1"/>
</dbReference>
<dbReference type="SUPFAM" id="SSF53067">
    <property type="entry name" value="Actin-like ATPase domain"/>
    <property type="match status" value="2"/>
</dbReference>
<gene>
    <name evidence="8 12" type="primary">dnaK</name>
    <name evidence="12" type="ORF">HY730_00885</name>
</gene>
<reference evidence="12" key="1">
    <citation type="submission" date="2020-07" db="EMBL/GenBank/DDBJ databases">
        <title>Huge and variable diversity of episymbiotic CPR bacteria and DPANN archaea in groundwater ecosystems.</title>
        <authorList>
            <person name="He C.Y."/>
            <person name="Keren R."/>
            <person name="Whittaker M."/>
            <person name="Farag I.F."/>
            <person name="Doudna J."/>
            <person name="Cate J.H.D."/>
            <person name="Banfield J.F."/>
        </authorList>
    </citation>
    <scope>NUCLEOTIDE SEQUENCE</scope>
    <source>
        <strain evidence="12">NC_groundwater_1482_Ag_S-0.65um_47_24</strain>
    </source>
</reference>
<dbReference type="NCBIfam" id="TIGR02350">
    <property type="entry name" value="prok_dnaK"/>
    <property type="match status" value="1"/>
</dbReference>
<comment type="similarity">
    <text evidence="1 8 9">Belongs to the heat shock protein 70 family.</text>
</comment>
<evidence type="ECO:0000256" key="1">
    <source>
        <dbReference type="ARBA" id="ARBA00007381"/>
    </source>
</evidence>
<dbReference type="InterPro" id="IPR029048">
    <property type="entry name" value="HSP70_C_sf"/>
</dbReference>
<evidence type="ECO:0000256" key="7">
    <source>
        <dbReference type="ARBA" id="ARBA00023186"/>
    </source>
</evidence>
<dbReference type="CDD" id="cd10234">
    <property type="entry name" value="ASKHA_NBD_HSP70_DnaK-like"/>
    <property type="match status" value="1"/>
</dbReference>
<evidence type="ECO:0000256" key="9">
    <source>
        <dbReference type="RuleBase" id="RU003322"/>
    </source>
</evidence>
<evidence type="ECO:0000256" key="5">
    <source>
        <dbReference type="ARBA" id="ARBA00022840"/>
    </source>
</evidence>
<feature type="compositionally biased region" description="Acidic residues" evidence="11">
    <location>
        <begin position="636"/>
        <end position="645"/>
    </location>
</feature>
<evidence type="ECO:0000313" key="13">
    <source>
        <dbReference type="Proteomes" id="UP000772181"/>
    </source>
</evidence>
<dbReference type="GO" id="GO:0005524">
    <property type="term" value="F:ATP binding"/>
    <property type="evidence" value="ECO:0007669"/>
    <property type="project" value="UniProtKB-UniRule"/>
</dbReference>
<dbReference type="HAMAP" id="MF_00332">
    <property type="entry name" value="DnaK"/>
    <property type="match status" value="1"/>
</dbReference>
<dbReference type="GO" id="GO:0051082">
    <property type="term" value="F:unfolded protein binding"/>
    <property type="evidence" value="ECO:0007669"/>
    <property type="project" value="InterPro"/>
</dbReference>
<sequence length="645" mass="69872">MAKAIGIDLGTTNSVVAVMEGGDPKVITNPEGGRLTPSVVAFTAEGEQLVGQIAKRQAITNPKNTVYSIKRFMGRKYEEVGEEMKMVPYEVFRASDGDARVRIRGKEYSPPEISAAILRKLKQAAEEYLGEKLNDAVVTVPAYFNDSQRQATKDAGKIAGLNVLRIINEPTAAALAYGLDKKKDETIAVYDFGGGTFDISILEVGDNVVEVKATNGDTHLGGDNLDQRIIDWMVSEFKKDYGIDLSKDPMAMQRLKEAAEKAKCELSTVMETDINLPFVTADASGPKHLNIKLTRAKFEALVMDLLEKSLGPCRQALKDAGLQPSNIDEVVLVGGSTRIPKVQELVRNLFGKEPHRGVNPDEVVALGAAVQAGVLKGEVKDVLLLDVTPLSLGIETLGGVMTKLIERNTTIPTRKSEIFSTAADNQTSVEIHVLQGEREMARDNRTLGKFHLVGIPPAPRGMPQIEVTFDIDANGIVHVSAKDLGTGKEQAITITASSGLGKDDIERMVKEAEAHSEEDKRRRQEIEAKNQLDSLIYGTEKNLNENRTKLSPPDIQFIEEALAEAKKALESGNVDMMRSNMENLTKASHKMAEVMYQRAQGQQGGSGGGQQSSQGGPTGGGSSSTGQQSGKRNDDVVDAEFEDIK</sequence>
<dbReference type="Gene3D" id="3.30.420.40">
    <property type="match status" value="2"/>
</dbReference>
<dbReference type="PANTHER" id="PTHR19375">
    <property type="entry name" value="HEAT SHOCK PROTEIN 70KDA"/>
    <property type="match status" value="1"/>
</dbReference>
<dbReference type="PRINTS" id="PR00301">
    <property type="entry name" value="HEATSHOCK70"/>
</dbReference>
<dbReference type="InterPro" id="IPR029047">
    <property type="entry name" value="HSP70_peptide-bd_sf"/>
</dbReference>
<dbReference type="SUPFAM" id="SSF100920">
    <property type="entry name" value="Heat shock protein 70kD (HSP70), peptide-binding domain"/>
    <property type="match status" value="1"/>
</dbReference>
<organism evidence="12 13">
    <name type="scientific">Tectimicrobiota bacterium</name>
    <dbReference type="NCBI Taxonomy" id="2528274"/>
    <lineage>
        <taxon>Bacteria</taxon>
        <taxon>Pseudomonadati</taxon>
        <taxon>Nitrospinota/Tectimicrobiota group</taxon>
        <taxon>Candidatus Tectimicrobiota</taxon>
    </lineage>
</organism>
<dbReference type="Gene3D" id="3.90.640.10">
    <property type="entry name" value="Actin, Chain A, domain 4"/>
    <property type="match status" value="1"/>
</dbReference>
<evidence type="ECO:0000256" key="3">
    <source>
        <dbReference type="ARBA" id="ARBA00022553"/>
    </source>
</evidence>
<dbReference type="GO" id="GO:0140662">
    <property type="term" value="F:ATP-dependent protein folding chaperone"/>
    <property type="evidence" value="ECO:0007669"/>
    <property type="project" value="InterPro"/>
</dbReference>
<keyword evidence="5 8" id="KW-0067">ATP-binding</keyword>
<dbReference type="EMBL" id="JACQWF010000040">
    <property type="protein sequence ID" value="MBI4594916.1"/>
    <property type="molecule type" value="Genomic_DNA"/>
</dbReference>